<comment type="subunit">
    <text evidence="4 5">Homodimer.</text>
</comment>
<dbReference type="GO" id="GO:0030429">
    <property type="term" value="F:kynureninase activity"/>
    <property type="evidence" value="ECO:0007669"/>
    <property type="project" value="UniProtKB-UniRule"/>
</dbReference>
<name>A0A6J1MRY9_BICAN</name>
<comment type="pathway">
    <text evidence="4 5">Amino-acid degradation; L-kynurenine degradation; L-alanine and anthranilate from L-kynurenine: step 1/1.</text>
</comment>
<evidence type="ECO:0000313" key="7">
    <source>
        <dbReference type="RefSeq" id="XP_023938390.2"/>
    </source>
</evidence>
<reference evidence="7" key="1">
    <citation type="submission" date="2025-08" db="UniProtKB">
        <authorList>
            <consortium name="RefSeq"/>
        </authorList>
    </citation>
    <scope>IDENTIFICATION</scope>
</reference>
<dbReference type="OrthoDB" id="5978656at2759"/>
<dbReference type="GeneID" id="112046123"/>
<dbReference type="InterPro" id="IPR010111">
    <property type="entry name" value="Kynureninase"/>
</dbReference>
<dbReference type="PANTHER" id="PTHR14084:SF0">
    <property type="entry name" value="KYNURENINASE"/>
    <property type="match status" value="1"/>
</dbReference>
<dbReference type="InterPro" id="IPR015424">
    <property type="entry name" value="PyrdxlP-dep_Trfase"/>
</dbReference>
<dbReference type="Pfam" id="PF22580">
    <property type="entry name" value="KYNU_C"/>
    <property type="match status" value="1"/>
</dbReference>
<dbReference type="KEGG" id="bany:112046123"/>
<feature type="binding site" evidence="4">
    <location>
        <position position="236"/>
    </location>
    <ligand>
        <name>pyridoxal 5'-phosphate</name>
        <dbReference type="ChEBI" id="CHEBI:597326"/>
    </ligand>
</feature>
<comment type="cofactor">
    <cofactor evidence="4 5">
        <name>pyridoxal 5'-phosphate</name>
        <dbReference type="ChEBI" id="CHEBI:597326"/>
    </cofactor>
</comment>
<keyword evidence="1 4" id="KW-0662">Pyridine nucleotide biosynthesis</keyword>
<dbReference type="SUPFAM" id="SSF53383">
    <property type="entry name" value="PLP-dependent transferases"/>
    <property type="match status" value="1"/>
</dbReference>
<dbReference type="InterPro" id="IPR015421">
    <property type="entry name" value="PyrdxlP-dep_Trfase_major"/>
</dbReference>
<comment type="caution">
    <text evidence="4">Lacks conserved residue(s) required for the propagation of feature annotation.</text>
</comment>
<organism evidence="6 7">
    <name type="scientific">Bicyclus anynana</name>
    <name type="common">Squinting bush brown butterfly</name>
    <dbReference type="NCBI Taxonomy" id="110368"/>
    <lineage>
        <taxon>Eukaryota</taxon>
        <taxon>Metazoa</taxon>
        <taxon>Ecdysozoa</taxon>
        <taxon>Arthropoda</taxon>
        <taxon>Hexapoda</taxon>
        <taxon>Insecta</taxon>
        <taxon>Pterygota</taxon>
        <taxon>Neoptera</taxon>
        <taxon>Endopterygota</taxon>
        <taxon>Lepidoptera</taxon>
        <taxon>Glossata</taxon>
        <taxon>Ditrysia</taxon>
        <taxon>Papilionoidea</taxon>
        <taxon>Nymphalidae</taxon>
        <taxon>Satyrinae</taxon>
        <taxon>Satyrini</taxon>
        <taxon>Mycalesina</taxon>
        <taxon>Bicyclus</taxon>
    </lineage>
</organism>
<accession>A0A6J1MRY9</accession>
<dbReference type="UniPathway" id="UPA00334">
    <property type="reaction ID" value="UER00455"/>
</dbReference>
<dbReference type="EC" id="3.7.1.3" evidence="4 5"/>
<evidence type="ECO:0000256" key="3">
    <source>
        <dbReference type="ARBA" id="ARBA00022898"/>
    </source>
</evidence>
<comment type="function">
    <text evidence="4 5">Catalyzes the cleavage of L-kynurenine (L-Kyn) and L-3-hydroxykynurenine (L-3OHKyn) into anthranilic acid (AA) and 3-hydroxyanthranilic acid (3-OHAA), respectively.</text>
</comment>
<keyword evidence="3 4" id="KW-0663">Pyridoxal phosphate</keyword>
<evidence type="ECO:0000256" key="4">
    <source>
        <dbReference type="HAMAP-Rule" id="MF_03017"/>
    </source>
</evidence>
<dbReference type="Proteomes" id="UP001652582">
    <property type="component" value="Chromosome 17"/>
</dbReference>
<comment type="subcellular location">
    <subcellularLocation>
        <location evidence="4 5">Cytoplasm</location>
    </subcellularLocation>
</comment>
<keyword evidence="6" id="KW-1185">Reference proteome</keyword>
<comment type="similarity">
    <text evidence="4 5">Belongs to the kynureninase family.</text>
</comment>
<dbReference type="GO" id="GO:0019441">
    <property type="term" value="P:L-tryptophan catabolic process to kynurenine"/>
    <property type="evidence" value="ECO:0007669"/>
    <property type="project" value="TreeGrafter"/>
</dbReference>
<evidence type="ECO:0000256" key="5">
    <source>
        <dbReference type="PIRNR" id="PIRNR038800"/>
    </source>
</evidence>
<dbReference type="GO" id="GO:0097053">
    <property type="term" value="P:L-kynurenine catabolic process"/>
    <property type="evidence" value="ECO:0007669"/>
    <property type="project" value="UniProtKB-UniRule"/>
</dbReference>
<dbReference type="UniPathway" id="UPA00253">
    <property type="reaction ID" value="UER00329"/>
</dbReference>
<feature type="binding site" evidence="4">
    <location>
        <position position="211"/>
    </location>
    <ligand>
        <name>pyridoxal 5'-phosphate</name>
        <dbReference type="ChEBI" id="CHEBI:597326"/>
    </ligand>
</feature>
<dbReference type="NCBIfam" id="TIGR01814">
    <property type="entry name" value="kynureninase"/>
    <property type="match status" value="1"/>
</dbReference>
<dbReference type="GO" id="GO:0005737">
    <property type="term" value="C:cytoplasm"/>
    <property type="evidence" value="ECO:0007669"/>
    <property type="project" value="UniProtKB-SubCell"/>
</dbReference>
<feature type="binding site" evidence="4">
    <location>
        <position position="214"/>
    </location>
    <ligand>
        <name>pyridoxal 5'-phosphate</name>
        <dbReference type="ChEBI" id="CHEBI:597326"/>
    </ligand>
</feature>
<dbReference type="Gene3D" id="3.40.640.10">
    <property type="entry name" value="Type I PLP-dependent aspartate aminotransferase-like (Major domain)"/>
    <property type="match status" value="1"/>
</dbReference>
<gene>
    <name evidence="7" type="primary">LOC112046123</name>
</gene>
<dbReference type="GO" id="GO:0034354">
    <property type="term" value="P:'de novo' NAD+ biosynthetic process from L-tryptophan"/>
    <property type="evidence" value="ECO:0007669"/>
    <property type="project" value="UniProtKB-UniRule"/>
</dbReference>
<feature type="binding site" evidence="4">
    <location>
        <position position="293"/>
    </location>
    <ligand>
        <name>pyridoxal 5'-phosphate</name>
        <dbReference type="ChEBI" id="CHEBI:597326"/>
    </ligand>
</feature>
<keyword evidence="4 5" id="KW-0963">Cytoplasm</keyword>
<dbReference type="PANTHER" id="PTHR14084">
    <property type="entry name" value="KYNURENINASE"/>
    <property type="match status" value="1"/>
</dbReference>
<feature type="modified residue" description="N6-(pyridoxal phosphate)lysine" evidence="4">
    <location>
        <position position="237"/>
    </location>
</feature>
<dbReference type="AlphaFoldDB" id="A0A6J1MRY9"/>
<evidence type="ECO:0000256" key="1">
    <source>
        <dbReference type="ARBA" id="ARBA00022642"/>
    </source>
</evidence>
<feature type="binding site" evidence="4">
    <location>
        <position position="104"/>
    </location>
    <ligand>
        <name>pyridoxal 5'-phosphate</name>
        <dbReference type="ChEBI" id="CHEBI:597326"/>
    </ligand>
</feature>
<proteinExistence type="inferred from homology"/>
<protein>
    <recommendedName>
        <fullName evidence="4 5">Kynureninase</fullName>
        <ecNumber evidence="4 5">3.7.1.3</ecNumber>
    </recommendedName>
    <alternativeName>
        <fullName evidence="4">L-kynurenine hydrolase</fullName>
    </alternativeName>
</protein>
<comment type="catalytic activity">
    <reaction evidence="4 5">
        <text>L-kynurenine + H2O = anthranilate + L-alanine + H(+)</text>
        <dbReference type="Rhea" id="RHEA:16813"/>
        <dbReference type="ChEBI" id="CHEBI:15377"/>
        <dbReference type="ChEBI" id="CHEBI:15378"/>
        <dbReference type="ChEBI" id="CHEBI:16567"/>
        <dbReference type="ChEBI" id="CHEBI:57959"/>
        <dbReference type="ChEBI" id="CHEBI:57972"/>
        <dbReference type="EC" id="3.7.1.3"/>
    </reaction>
</comment>
<keyword evidence="2 4" id="KW-0378">Hydrolase</keyword>
<dbReference type="Gene3D" id="3.90.1150.10">
    <property type="entry name" value="Aspartate Aminotransferase, domain 1"/>
    <property type="match status" value="1"/>
</dbReference>
<feature type="binding site" evidence="4">
    <location>
        <position position="265"/>
    </location>
    <ligand>
        <name>pyridoxal 5'-phosphate</name>
        <dbReference type="ChEBI" id="CHEBI:597326"/>
    </ligand>
</feature>
<dbReference type="RefSeq" id="XP_023938390.2">
    <property type="nucleotide sequence ID" value="XM_024082622.2"/>
</dbReference>
<dbReference type="GO" id="GO:0019805">
    <property type="term" value="P:quinolinate biosynthetic process"/>
    <property type="evidence" value="ECO:0007669"/>
    <property type="project" value="UniProtKB-UniRule"/>
</dbReference>
<dbReference type="GO" id="GO:0043420">
    <property type="term" value="P:anthranilate metabolic process"/>
    <property type="evidence" value="ECO:0007669"/>
    <property type="project" value="UniProtKB-UniRule"/>
</dbReference>
<comment type="catalytic activity">
    <reaction evidence="5">
        <text>3-hydroxy-L-kynurenine + H2O = 3-hydroxyanthranilate + L-alanine + H(+)</text>
        <dbReference type="Rhea" id="RHEA:25143"/>
        <dbReference type="ChEBI" id="CHEBI:15377"/>
        <dbReference type="ChEBI" id="CHEBI:15378"/>
        <dbReference type="ChEBI" id="CHEBI:36559"/>
        <dbReference type="ChEBI" id="CHEBI:57972"/>
        <dbReference type="ChEBI" id="CHEBI:58125"/>
        <dbReference type="EC" id="3.7.1.3"/>
    </reaction>
</comment>
<evidence type="ECO:0000256" key="2">
    <source>
        <dbReference type="ARBA" id="ARBA00022801"/>
    </source>
</evidence>
<evidence type="ECO:0000313" key="6">
    <source>
        <dbReference type="Proteomes" id="UP001652582"/>
    </source>
</evidence>
<dbReference type="InterPro" id="IPR015422">
    <property type="entry name" value="PyrdxlP-dep_Trfase_small"/>
</dbReference>
<comment type="pathway">
    <text evidence="4 5">Cofactor biosynthesis; NAD(+) biosynthesis; quinolinate from L-kynurenine: step 2/3.</text>
</comment>
<sequence>MDQHFKDGSDFATFLDNNDPLGHFRQRFYLKKNTIYMCGNSLGLASKDAEATILRAMQKWKEEGVKIWNVEDNKYHLYSAELAKLMAELVGVDPDEIAVSASTTVNIHQAVSTFYKPTQDRYKILVDNINFPTDRYAIDSQVRLKGYEPNDAVKIVKCRGKLMEEDDIIEAMTSDVALILLPTVYYRSAQILNMEKITEAAKSRSIIIGWDLSHAAGSIEVNLKSLDIDFGVWCTYKYLNGGPGATSALYINRKHFTTLPGLAGWAGNKPKTQFQLLQDFDHQQSASGWLIGTPHVLSTAGLEGSLKMFNEAGMSNLRRKSLHITAYLMFLVDTKLAQYGFTIGNPRDDEKRGGHVCLEHDEGYRISIALKARGVVPDFRDPNVIRLTPTALYTSYEEVYKMVEILLDIVKNETYKNVSLIRNLVV</sequence>
<dbReference type="PIRSF" id="PIRSF038800">
    <property type="entry name" value="KYNU"/>
    <property type="match status" value="1"/>
</dbReference>
<dbReference type="GO" id="GO:0030170">
    <property type="term" value="F:pyridoxal phosphate binding"/>
    <property type="evidence" value="ECO:0007669"/>
    <property type="project" value="UniProtKB-UniRule"/>
</dbReference>
<dbReference type="HAMAP" id="MF_01970">
    <property type="entry name" value="Kynureninase"/>
    <property type="match status" value="1"/>
</dbReference>